<dbReference type="EMBL" id="CM023481">
    <property type="protein sequence ID" value="KAH6947396.1"/>
    <property type="molecule type" value="Genomic_DNA"/>
</dbReference>
<comment type="caution">
    <text evidence="1">The sequence shown here is derived from an EMBL/GenBank/DDBJ whole genome shotgun (WGS) entry which is preliminary data.</text>
</comment>
<sequence>MSTCRATGSAGNPPFCKRPNRDSKARARGPATGSLNGPKEKRSLEATADQAAPVPANPAQSGAQANGGESTSREGTARQDDVVQPRGTEQYIRNASPLPQPKPQPLQGSQQVPGPQPFGEPQAPAWPESFCKPR</sequence>
<dbReference type="Proteomes" id="UP000821845">
    <property type="component" value="Chromosome 1"/>
</dbReference>
<proteinExistence type="predicted"/>
<evidence type="ECO:0000313" key="1">
    <source>
        <dbReference type="EMBL" id="KAH6947396.1"/>
    </source>
</evidence>
<gene>
    <name evidence="1" type="ORF">HPB50_018551</name>
</gene>
<name>A0ACB7TME3_HYAAI</name>
<accession>A0ACB7TME3</accession>
<evidence type="ECO:0000313" key="2">
    <source>
        <dbReference type="Proteomes" id="UP000821845"/>
    </source>
</evidence>
<organism evidence="1 2">
    <name type="scientific">Hyalomma asiaticum</name>
    <name type="common">Tick</name>
    <dbReference type="NCBI Taxonomy" id="266040"/>
    <lineage>
        <taxon>Eukaryota</taxon>
        <taxon>Metazoa</taxon>
        <taxon>Ecdysozoa</taxon>
        <taxon>Arthropoda</taxon>
        <taxon>Chelicerata</taxon>
        <taxon>Arachnida</taxon>
        <taxon>Acari</taxon>
        <taxon>Parasitiformes</taxon>
        <taxon>Ixodida</taxon>
        <taxon>Ixodoidea</taxon>
        <taxon>Ixodidae</taxon>
        <taxon>Hyalomminae</taxon>
        <taxon>Hyalomma</taxon>
    </lineage>
</organism>
<reference evidence="1" key="1">
    <citation type="submission" date="2020-05" db="EMBL/GenBank/DDBJ databases">
        <title>Large-scale comparative analyses of tick genomes elucidate their genetic diversity and vector capacities.</title>
        <authorList>
            <person name="Jia N."/>
            <person name="Wang J."/>
            <person name="Shi W."/>
            <person name="Du L."/>
            <person name="Sun Y."/>
            <person name="Zhan W."/>
            <person name="Jiang J."/>
            <person name="Wang Q."/>
            <person name="Zhang B."/>
            <person name="Ji P."/>
            <person name="Sakyi L.B."/>
            <person name="Cui X."/>
            <person name="Yuan T."/>
            <person name="Jiang B."/>
            <person name="Yang W."/>
            <person name="Lam T.T.-Y."/>
            <person name="Chang Q."/>
            <person name="Ding S."/>
            <person name="Wang X."/>
            <person name="Zhu J."/>
            <person name="Ruan X."/>
            <person name="Zhao L."/>
            <person name="Wei J."/>
            <person name="Que T."/>
            <person name="Du C."/>
            <person name="Cheng J."/>
            <person name="Dai P."/>
            <person name="Han X."/>
            <person name="Huang E."/>
            <person name="Gao Y."/>
            <person name="Liu J."/>
            <person name="Shao H."/>
            <person name="Ye R."/>
            <person name="Li L."/>
            <person name="Wei W."/>
            <person name="Wang X."/>
            <person name="Wang C."/>
            <person name="Yang T."/>
            <person name="Huo Q."/>
            <person name="Li W."/>
            <person name="Guo W."/>
            <person name="Chen H."/>
            <person name="Zhou L."/>
            <person name="Ni X."/>
            <person name="Tian J."/>
            <person name="Zhou Y."/>
            <person name="Sheng Y."/>
            <person name="Liu T."/>
            <person name="Pan Y."/>
            <person name="Xia L."/>
            <person name="Li J."/>
            <person name="Zhao F."/>
            <person name="Cao W."/>
        </authorList>
    </citation>
    <scope>NUCLEOTIDE SEQUENCE</scope>
    <source>
        <strain evidence="1">Hyas-2018</strain>
    </source>
</reference>
<protein>
    <submittedName>
        <fullName evidence="1">Uncharacterized protein</fullName>
    </submittedName>
</protein>
<keyword evidence="2" id="KW-1185">Reference proteome</keyword>